<dbReference type="PROSITE" id="PS50943">
    <property type="entry name" value="HTH_CROC1"/>
    <property type="match status" value="1"/>
</dbReference>
<evidence type="ECO:0000259" key="1">
    <source>
        <dbReference type="PROSITE" id="PS50943"/>
    </source>
</evidence>
<dbReference type="InterPro" id="IPR001387">
    <property type="entry name" value="Cro/C1-type_HTH"/>
</dbReference>
<feature type="domain" description="HTH cro/C1-type" evidence="1">
    <location>
        <begin position="18"/>
        <end position="78"/>
    </location>
</feature>
<dbReference type="AlphaFoldDB" id="A0A7W5FI53"/>
<dbReference type="GO" id="GO:0003677">
    <property type="term" value="F:DNA binding"/>
    <property type="evidence" value="ECO:0007669"/>
    <property type="project" value="InterPro"/>
</dbReference>
<name>A0A7W5FI53_9ACTN</name>
<organism evidence="2 3">
    <name type="scientific">Actinoplanes campanulatus</name>
    <dbReference type="NCBI Taxonomy" id="113559"/>
    <lineage>
        <taxon>Bacteria</taxon>
        <taxon>Bacillati</taxon>
        <taxon>Actinomycetota</taxon>
        <taxon>Actinomycetes</taxon>
        <taxon>Micromonosporales</taxon>
        <taxon>Micromonosporaceae</taxon>
        <taxon>Actinoplanes</taxon>
    </lineage>
</organism>
<dbReference type="Proteomes" id="UP000590749">
    <property type="component" value="Unassembled WGS sequence"/>
</dbReference>
<keyword evidence="3" id="KW-1185">Reference proteome</keyword>
<gene>
    <name evidence="2" type="ORF">FHR83_007059</name>
</gene>
<evidence type="ECO:0000313" key="3">
    <source>
        <dbReference type="Proteomes" id="UP000590749"/>
    </source>
</evidence>
<dbReference type="SUPFAM" id="SSF47413">
    <property type="entry name" value="lambda repressor-like DNA-binding domains"/>
    <property type="match status" value="1"/>
</dbReference>
<sequence>MRPRATGTEVSRKAAIRIRIRRLDLGLTMKQLTQRLADIGCPLPESGVWKVESGYRANITVDEAVAFARVLRMPVERLLGPGPACLVCEDRPASGAACLNCGADGGR</sequence>
<dbReference type="RefSeq" id="WP_183225413.1">
    <property type="nucleotide sequence ID" value="NZ_BMPW01000021.1"/>
</dbReference>
<comment type="caution">
    <text evidence="2">The sequence shown here is derived from an EMBL/GenBank/DDBJ whole genome shotgun (WGS) entry which is preliminary data.</text>
</comment>
<dbReference type="Gene3D" id="1.10.260.40">
    <property type="entry name" value="lambda repressor-like DNA-binding domains"/>
    <property type="match status" value="1"/>
</dbReference>
<dbReference type="EMBL" id="JACHXF010000018">
    <property type="protein sequence ID" value="MBB3099353.1"/>
    <property type="molecule type" value="Genomic_DNA"/>
</dbReference>
<accession>A0A7W5FI53</accession>
<dbReference type="CDD" id="cd00093">
    <property type="entry name" value="HTH_XRE"/>
    <property type="match status" value="1"/>
</dbReference>
<evidence type="ECO:0000313" key="2">
    <source>
        <dbReference type="EMBL" id="MBB3099353.1"/>
    </source>
</evidence>
<dbReference type="InterPro" id="IPR010982">
    <property type="entry name" value="Lambda_DNA-bd_dom_sf"/>
</dbReference>
<proteinExistence type="predicted"/>
<reference evidence="2 3" key="1">
    <citation type="submission" date="2020-08" db="EMBL/GenBank/DDBJ databases">
        <title>Genomic Encyclopedia of Type Strains, Phase III (KMG-III): the genomes of soil and plant-associated and newly described type strains.</title>
        <authorList>
            <person name="Whitman W."/>
        </authorList>
    </citation>
    <scope>NUCLEOTIDE SEQUENCE [LARGE SCALE GENOMIC DNA]</scope>
    <source>
        <strain evidence="2 3">CECT 3287</strain>
    </source>
</reference>
<protein>
    <submittedName>
        <fullName evidence="2">Transcriptional regulator with XRE-family HTH domain</fullName>
    </submittedName>
</protein>